<dbReference type="AlphaFoldDB" id="A0AAJ0HH93"/>
<dbReference type="InterPro" id="IPR050300">
    <property type="entry name" value="GDXG_lipolytic_enzyme"/>
</dbReference>
<dbReference type="PANTHER" id="PTHR48081">
    <property type="entry name" value="AB HYDROLASE SUPERFAMILY PROTEIN C4A8.06C"/>
    <property type="match status" value="1"/>
</dbReference>
<dbReference type="Pfam" id="PF07859">
    <property type="entry name" value="Abhydrolase_3"/>
    <property type="match status" value="1"/>
</dbReference>
<dbReference type="SUPFAM" id="SSF53474">
    <property type="entry name" value="alpha/beta-Hydrolases"/>
    <property type="match status" value="1"/>
</dbReference>
<dbReference type="EMBL" id="JAUIQD010000004">
    <property type="protein sequence ID" value="KAK3352648.1"/>
    <property type="molecule type" value="Genomic_DNA"/>
</dbReference>
<sequence length="394" mass="41939">MALFGQSALTAREKADLAFRLAVVTPFQLPLNVIRCLIIAKSRCIPLLPYATTGVMRTILQVLQPRQVQALVPSCIDVYTSWIPAKQKALPALGLRLDTESVPGSPDASLFWIGNRHTAKKFVLHFHGGAFYVPLQAGHLEWCLQAYVQACNTSPSPGESDVAVAVLDYSLAPAHVYPTPLIQAINALQHLLTIPNCTPSTLMIGGDSAGGTLAAQLLGHLLHPYPHPTTAPIALSEPLAGAFLVSPWLSGSTAGGSFDTNAYIDVVTADIMAGVTQLNFSAATPWPAERAAGNGWALPLDVEAKWLDGLERVVGSVYVTAGEQEVLRDQAVEYVKRARERAPGVEVRLDLFADQAHDFLPGEAQAGEGGPAMTGMKEWARGVFGPRDGLAGGK</sequence>
<feature type="domain" description="Alpha/beta hydrolase fold-3" evidence="2">
    <location>
        <begin position="123"/>
        <end position="360"/>
    </location>
</feature>
<reference evidence="3" key="2">
    <citation type="submission" date="2023-06" db="EMBL/GenBank/DDBJ databases">
        <authorList>
            <consortium name="Lawrence Berkeley National Laboratory"/>
            <person name="Haridas S."/>
            <person name="Hensen N."/>
            <person name="Bonometti L."/>
            <person name="Westerberg I."/>
            <person name="Brannstrom I.O."/>
            <person name="Guillou S."/>
            <person name="Cros-Aarteil S."/>
            <person name="Calhoun S."/>
            <person name="Kuo A."/>
            <person name="Mondo S."/>
            <person name="Pangilinan J."/>
            <person name="Riley R."/>
            <person name="Labutti K."/>
            <person name="Andreopoulos B."/>
            <person name="Lipzen A."/>
            <person name="Chen C."/>
            <person name="Yanf M."/>
            <person name="Daum C."/>
            <person name="Ng V."/>
            <person name="Clum A."/>
            <person name="Steindorff A."/>
            <person name="Ohm R."/>
            <person name="Martin F."/>
            <person name="Silar P."/>
            <person name="Natvig D."/>
            <person name="Lalanne C."/>
            <person name="Gautier V."/>
            <person name="Ament-Velasquez S.L."/>
            <person name="Kruys A."/>
            <person name="Hutchinson M.I."/>
            <person name="Powell A.J."/>
            <person name="Barry K."/>
            <person name="Miller A.N."/>
            <person name="Grigoriev I.V."/>
            <person name="Debuchy R."/>
            <person name="Gladieux P."/>
            <person name="Thoren M.H."/>
            <person name="Johannesson H."/>
        </authorList>
    </citation>
    <scope>NUCLEOTIDE SEQUENCE</scope>
    <source>
        <strain evidence="3">CBS 955.72</strain>
    </source>
</reference>
<protein>
    <submittedName>
        <fullName evidence="3">Alpha/Beta hydrolase protein</fullName>
    </submittedName>
</protein>
<dbReference type="PANTHER" id="PTHR48081:SF31">
    <property type="entry name" value="STERYL ACETYL HYDROLASE MUG81-RELATED"/>
    <property type="match status" value="1"/>
</dbReference>
<accession>A0AAJ0HH93</accession>
<reference evidence="3" key="1">
    <citation type="journal article" date="2023" name="Mol. Phylogenet. Evol.">
        <title>Genome-scale phylogeny and comparative genomics of the fungal order Sordariales.</title>
        <authorList>
            <person name="Hensen N."/>
            <person name="Bonometti L."/>
            <person name="Westerberg I."/>
            <person name="Brannstrom I.O."/>
            <person name="Guillou S."/>
            <person name="Cros-Aarteil S."/>
            <person name="Calhoun S."/>
            <person name="Haridas S."/>
            <person name="Kuo A."/>
            <person name="Mondo S."/>
            <person name="Pangilinan J."/>
            <person name="Riley R."/>
            <person name="LaButti K."/>
            <person name="Andreopoulos B."/>
            <person name="Lipzen A."/>
            <person name="Chen C."/>
            <person name="Yan M."/>
            <person name="Daum C."/>
            <person name="Ng V."/>
            <person name="Clum A."/>
            <person name="Steindorff A."/>
            <person name="Ohm R.A."/>
            <person name="Martin F."/>
            <person name="Silar P."/>
            <person name="Natvig D.O."/>
            <person name="Lalanne C."/>
            <person name="Gautier V."/>
            <person name="Ament-Velasquez S.L."/>
            <person name="Kruys A."/>
            <person name="Hutchinson M.I."/>
            <person name="Powell A.J."/>
            <person name="Barry K."/>
            <person name="Miller A.N."/>
            <person name="Grigoriev I.V."/>
            <person name="Debuchy R."/>
            <person name="Gladieux P."/>
            <person name="Hiltunen Thoren M."/>
            <person name="Johannesson H."/>
        </authorList>
    </citation>
    <scope>NUCLEOTIDE SEQUENCE</scope>
    <source>
        <strain evidence="3">CBS 955.72</strain>
    </source>
</reference>
<proteinExistence type="predicted"/>
<comment type="caution">
    <text evidence="3">The sequence shown here is derived from an EMBL/GenBank/DDBJ whole genome shotgun (WGS) entry which is preliminary data.</text>
</comment>
<dbReference type="InterPro" id="IPR029058">
    <property type="entry name" value="AB_hydrolase_fold"/>
</dbReference>
<dbReference type="Gene3D" id="3.40.50.1820">
    <property type="entry name" value="alpha/beta hydrolase"/>
    <property type="match status" value="1"/>
</dbReference>
<evidence type="ECO:0000313" key="4">
    <source>
        <dbReference type="Proteomes" id="UP001275084"/>
    </source>
</evidence>
<dbReference type="Proteomes" id="UP001275084">
    <property type="component" value="Unassembled WGS sequence"/>
</dbReference>
<evidence type="ECO:0000259" key="2">
    <source>
        <dbReference type="Pfam" id="PF07859"/>
    </source>
</evidence>
<organism evidence="3 4">
    <name type="scientific">Lasiosphaeria hispida</name>
    <dbReference type="NCBI Taxonomy" id="260671"/>
    <lineage>
        <taxon>Eukaryota</taxon>
        <taxon>Fungi</taxon>
        <taxon>Dikarya</taxon>
        <taxon>Ascomycota</taxon>
        <taxon>Pezizomycotina</taxon>
        <taxon>Sordariomycetes</taxon>
        <taxon>Sordariomycetidae</taxon>
        <taxon>Sordariales</taxon>
        <taxon>Lasiosphaeriaceae</taxon>
        <taxon>Lasiosphaeria</taxon>
    </lineage>
</organism>
<keyword evidence="1 3" id="KW-0378">Hydrolase</keyword>
<evidence type="ECO:0000256" key="1">
    <source>
        <dbReference type="ARBA" id="ARBA00022801"/>
    </source>
</evidence>
<dbReference type="InterPro" id="IPR013094">
    <property type="entry name" value="AB_hydrolase_3"/>
</dbReference>
<dbReference type="GO" id="GO:0016787">
    <property type="term" value="F:hydrolase activity"/>
    <property type="evidence" value="ECO:0007669"/>
    <property type="project" value="UniProtKB-KW"/>
</dbReference>
<evidence type="ECO:0000313" key="3">
    <source>
        <dbReference type="EMBL" id="KAK3352648.1"/>
    </source>
</evidence>
<keyword evidence="4" id="KW-1185">Reference proteome</keyword>
<gene>
    <name evidence="3" type="ORF">B0T25DRAFT_500905</name>
</gene>
<name>A0AAJ0HH93_9PEZI</name>